<dbReference type="SUPFAM" id="SSF47459">
    <property type="entry name" value="HLH, helix-loop-helix DNA-binding domain"/>
    <property type="match status" value="1"/>
</dbReference>
<dbReference type="PROSITE" id="PS50888">
    <property type="entry name" value="BHLH"/>
    <property type="match status" value="1"/>
</dbReference>
<dbReference type="InterPro" id="IPR011598">
    <property type="entry name" value="bHLH_dom"/>
</dbReference>
<dbReference type="PANTHER" id="PTHR47787">
    <property type="entry name" value="CENTROMERE-BINDING PROTEIN 1"/>
    <property type="match status" value="1"/>
</dbReference>
<dbReference type="GO" id="GO:0003700">
    <property type="term" value="F:DNA-binding transcription factor activity"/>
    <property type="evidence" value="ECO:0007669"/>
    <property type="project" value="TreeGrafter"/>
</dbReference>
<dbReference type="OrthoDB" id="71302at2759"/>
<evidence type="ECO:0000259" key="1">
    <source>
        <dbReference type="PROSITE" id="PS50888"/>
    </source>
</evidence>
<feature type="non-terminal residue" evidence="2">
    <location>
        <position position="1"/>
    </location>
</feature>
<keyword evidence="3" id="KW-1185">Reference proteome</keyword>
<dbReference type="GO" id="GO:0046983">
    <property type="term" value="F:protein dimerization activity"/>
    <property type="evidence" value="ECO:0007669"/>
    <property type="project" value="InterPro"/>
</dbReference>
<reference evidence="3" key="1">
    <citation type="journal article" date="2020" name="Stud. Mycol.">
        <title>101 Dothideomycetes genomes: A test case for predicting lifestyles and emergence of pathogens.</title>
        <authorList>
            <person name="Haridas S."/>
            <person name="Albert R."/>
            <person name="Binder M."/>
            <person name="Bloem J."/>
            <person name="LaButti K."/>
            <person name="Salamov A."/>
            <person name="Andreopoulos B."/>
            <person name="Baker S."/>
            <person name="Barry K."/>
            <person name="Bills G."/>
            <person name="Bluhm B."/>
            <person name="Cannon C."/>
            <person name="Castanera R."/>
            <person name="Culley D."/>
            <person name="Daum C."/>
            <person name="Ezra D."/>
            <person name="Gonzalez J."/>
            <person name="Henrissat B."/>
            <person name="Kuo A."/>
            <person name="Liang C."/>
            <person name="Lipzen A."/>
            <person name="Lutzoni F."/>
            <person name="Magnuson J."/>
            <person name="Mondo S."/>
            <person name="Nolan M."/>
            <person name="Ohm R."/>
            <person name="Pangilinan J."/>
            <person name="Park H.-J."/>
            <person name="Ramirez L."/>
            <person name="Alfaro M."/>
            <person name="Sun H."/>
            <person name="Tritt A."/>
            <person name="Yoshinaga Y."/>
            <person name="Zwiers L.-H."/>
            <person name="Turgeon B."/>
            <person name="Goodwin S."/>
            <person name="Spatafora J."/>
            <person name="Crous P."/>
            <person name="Grigoriev I."/>
        </authorList>
    </citation>
    <scope>NUCLEOTIDE SEQUENCE [LARGE SCALE GENOMIC DNA]</scope>
    <source>
        <strain evidence="3">CECT 20119</strain>
    </source>
</reference>
<accession>A0A6A6G0Q6</accession>
<dbReference type="SMART" id="SM00353">
    <property type="entry name" value="HLH"/>
    <property type="match status" value="1"/>
</dbReference>
<evidence type="ECO:0000313" key="3">
    <source>
        <dbReference type="Proteomes" id="UP000799538"/>
    </source>
</evidence>
<dbReference type="GO" id="GO:0005634">
    <property type="term" value="C:nucleus"/>
    <property type="evidence" value="ECO:0007669"/>
    <property type="project" value="TreeGrafter"/>
</dbReference>
<evidence type="ECO:0000313" key="2">
    <source>
        <dbReference type="EMBL" id="KAF2219281.1"/>
    </source>
</evidence>
<dbReference type="Pfam" id="PF00010">
    <property type="entry name" value="HLH"/>
    <property type="match status" value="1"/>
</dbReference>
<dbReference type="PANTHER" id="PTHR47787:SF1">
    <property type="entry name" value="CENTROMERE-BINDING PROTEIN 1"/>
    <property type="match status" value="1"/>
</dbReference>
<proteinExistence type="predicted"/>
<dbReference type="EMBL" id="ML992517">
    <property type="protein sequence ID" value="KAF2219281.1"/>
    <property type="molecule type" value="Genomic_DNA"/>
</dbReference>
<feature type="domain" description="BHLH" evidence="1">
    <location>
        <begin position="22"/>
        <end position="70"/>
    </location>
</feature>
<dbReference type="Gene3D" id="4.10.280.10">
    <property type="entry name" value="Helix-loop-helix DNA-binding domain"/>
    <property type="match status" value="1"/>
</dbReference>
<dbReference type="AlphaFoldDB" id="A0A6A6G0Q6"/>
<gene>
    <name evidence="2" type="ORF">BDZ85DRAFT_170569</name>
</gene>
<protein>
    <recommendedName>
        <fullName evidence="1">BHLH domain-containing protein</fullName>
    </recommendedName>
</protein>
<dbReference type="InterPro" id="IPR036638">
    <property type="entry name" value="HLH_DNA-bd_sf"/>
</dbReference>
<name>A0A6A6G0Q6_9PEZI</name>
<feature type="non-terminal residue" evidence="2">
    <location>
        <position position="109"/>
    </location>
</feature>
<sequence length="109" mass="12339">PPTSPGKGDGKLKVGTEEWAAVRRNNHKEVERRRRETINEGINELGKIVPGAERNKGSILSRAVMYITDLTERQKEMETKNNLEKMMFEQAIAEMSASGDKLKSEVKRL</sequence>
<organism evidence="2 3">
    <name type="scientific">Elsinoe ampelina</name>
    <dbReference type="NCBI Taxonomy" id="302913"/>
    <lineage>
        <taxon>Eukaryota</taxon>
        <taxon>Fungi</taxon>
        <taxon>Dikarya</taxon>
        <taxon>Ascomycota</taxon>
        <taxon>Pezizomycotina</taxon>
        <taxon>Dothideomycetes</taxon>
        <taxon>Dothideomycetidae</taxon>
        <taxon>Myriangiales</taxon>
        <taxon>Elsinoaceae</taxon>
        <taxon>Elsinoe</taxon>
    </lineage>
</organism>
<dbReference type="Proteomes" id="UP000799538">
    <property type="component" value="Unassembled WGS sequence"/>
</dbReference>